<dbReference type="GO" id="GO:0016020">
    <property type="term" value="C:membrane"/>
    <property type="evidence" value="ECO:0007669"/>
    <property type="project" value="InterPro"/>
</dbReference>
<dbReference type="InterPro" id="IPR037185">
    <property type="entry name" value="EmrE-like"/>
</dbReference>
<feature type="transmembrane region" description="Helical" evidence="1">
    <location>
        <begin position="104"/>
        <end position="126"/>
    </location>
</feature>
<name>C6XLT8_HIRBI</name>
<feature type="transmembrane region" description="Helical" evidence="1">
    <location>
        <begin position="53"/>
        <end position="70"/>
    </location>
</feature>
<dbReference type="AlphaFoldDB" id="C6XLT8"/>
<keyword evidence="1" id="KW-0812">Transmembrane</keyword>
<keyword evidence="1" id="KW-0472">Membrane</keyword>
<protein>
    <recommendedName>
        <fullName evidence="2">EamA domain-containing protein</fullName>
    </recommendedName>
</protein>
<gene>
    <name evidence="3" type="ordered locus">Hbal_0292</name>
</gene>
<dbReference type="OrthoDB" id="8770617at2"/>
<evidence type="ECO:0000256" key="1">
    <source>
        <dbReference type="SAM" id="Phobius"/>
    </source>
</evidence>
<feature type="transmembrane region" description="Helical" evidence="1">
    <location>
        <begin position="164"/>
        <end position="183"/>
    </location>
</feature>
<keyword evidence="1" id="KW-1133">Transmembrane helix</keyword>
<feature type="domain" description="EamA" evidence="2">
    <location>
        <begin position="161"/>
        <end position="294"/>
    </location>
</feature>
<evidence type="ECO:0000313" key="4">
    <source>
        <dbReference type="Proteomes" id="UP000002745"/>
    </source>
</evidence>
<feature type="transmembrane region" description="Helical" evidence="1">
    <location>
        <begin position="275"/>
        <end position="295"/>
    </location>
</feature>
<feature type="transmembrane region" description="Helical" evidence="1">
    <location>
        <begin position="21"/>
        <end position="41"/>
    </location>
</feature>
<dbReference type="SUPFAM" id="SSF103481">
    <property type="entry name" value="Multidrug resistance efflux transporter EmrE"/>
    <property type="match status" value="2"/>
</dbReference>
<feature type="transmembrane region" description="Helical" evidence="1">
    <location>
        <begin position="79"/>
        <end position="98"/>
    </location>
</feature>
<dbReference type="KEGG" id="hba:Hbal_0292"/>
<feature type="transmembrane region" description="Helical" evidence="1">
    <location>
        <begin position="222"/>
        <end position="244"/>
    </location>
</feature>
<feature type="transmembrane region" description="Helical" evidence="1">
    <location>
        <begin position="133"/>
        <end position="152"/>
    </location>
</feature>
<dbReference type="Proteomes" id="UP000002745">
    <property type="component" value="Chromosome"/>
</dbReference>
<evidence type="ECO:0000313" key="3">
    <source>
        <dbReference type="EMBL" id="ACT57994.1"/>
    </source>
</evidence>
<dbReference type="EMBL" id="CP001678">
    <property type="protein sequence ID" value="ACT57994.1"/>
    <property type="molecule type" value="Genomic_DNA"/>
</dbReference>
<dbReference type="RefSeq" id="WP_012778152.1">
    <property type="nucleotide sequence ID" value="NC_012982.1"/>
</dbReference>
<organism evidence="3 4">
    <name type="scientific">Hirschia baltica (strain ATCC 49814 / DSM 5838 / IFAM 1418)</name>
    <dbReference type="NCBI Taxonomy" id="582402"/>
    <lineage>
        <taxon>Bacteria</taxon>
        <taxon>Pseudomonadati</taxon>
        <taxon>Pseudomonadota</taxon>
        <taxon>Alphaproteobacteria</taxon>
        <taxon>Hyphomonadales</taxon>
        <taxon>Hyphomonadaceae</taxon>
        <taxon>Hirschia</taxon>
    </lineage>
</organism>
<dbReference type="PANTHER" id="PTHR22911">
    <property type="entry name" value="ACYL-MALONYL CONDENSING ENZYME-RELATED"/>
    <property type="match status" value="1"/>
</dbReference>
<dbReference type="STRING" id="582402.Hbal_0292"/>
<dbReference type="Pfam" id="PF00892">
    <property type="entry name" value="EamA"/>
    <property type="match status" value="2"/>
</dbReference>
<reference evidence="4" key="1">
    <citation type="journal article" date="2011" name="J. Bacteriol.">
        <title>Genome sequences of eight morphologically diverse alphaproteobacteria.</title>
        <authorList>
            <consortium name="US DOE Joint Genome Institute"/>
            <person name="Brown P.J."/>
            <person name="Kysela D.T."/>
            <person name="Buechlein A."/>
            <person name="Hemmerich C."/>
            <person name="Brun Y.V."/>
        </authorList>
    </citation>
    <scope>NUCLEOTIDE SEQUENCE [LARGE SCALE GENOMIC DNA]</scope>
    <source>
        <strain evidence="4">ATCC 49814 / DSM 5838 / IFAM 1418</strain>
    </source>
</reference>
<feature type="domain" description="EamA" evidence="2">
    <location>
        <begin position="23"/>
        <end position="148"/>
    </location>
</feature>
<dbReference type="HOGENOM" id="CLU_033863_9_2_5"/>
<dbReference type="InterPro" id="IPR000620">
    <property type="entry name" value="EamA_dom"/>
</dbReference>
<feature type="transmembrane region" description="Helical" evidence="1">
    <location>
        <begin position="251"/>
        <end position="269"/>
    </location>
</feature>
<sequence length="298" mass="31149">MQLTNNKTGAVAQSLKIQDNVRGPLVLILAAMCIGLAPIGLRFSQMEPSVTGMWRFTFALPILFAFGIIFKQTIGRPSPAIIASGAFFGLDICLWHTALTHTSVANATFFVNLGSVGVGLLAWVFLQQKPSKIWPIAAILALSGAAAMAIGAPTDQQSGLLGDGLALLASFCVAGYLLCATIARNKASGFQAAFWLTASAIPVTFIFALFTGEQLIPSDISYFGAPLFLAVMAQCIGQGLLIYGVGLTKPAISGVILLIQPVVAGVLAWPLFDEALAPIQIAGAGIILCGVWLAGRSR</sequence>
<keyword evidence="4" id="KW-1185">Reference proteome</keyword>
<accession>C6XLT8</accession>
<feature type="transmembrane region" description="Helical" evidence="1">
    <location>
        <begin position="190"/>
        <end position="210"/>
    </location>
</feature>
<dbReference type="eggNOG" id="COG0697">
    <property type="taxonomic scope" value="Bacteria"/>
</dbReference>
<dbReference type="PANTHER" id="PTHR22911:SF76">
    <property type="entry name" value="EAMA DOMAIN-CONTAINING PROTEIN"/>
    <property type="match status" value="1"/>
</dbReference>
<evidence type="ECO:0000259" key="2">
    <source>
        <dbReference type="Pfam" id="PF00892"/>
    </source>
</evidence>
<proteinExistence type="predicted"/>